<dbReference type="InterPro" id="IPR036865">
    <property type="entry name" value="CRAL-TRIO_dom_sf"/>
</dbReference>
<dbReference type="InterPro" id="IPR000857">
    <property type="entry name" value="MyTH4_dom"/>
</dbReference>
<dbReference type="InterPro" id="IPR017441">
    <property type="entry name" value="Protein_kinase_ATP_BS"/>
</dbReference>
<dbReference type="SMART" id="SM00139">
    <property type="entry name" value="MyTH4"/>
    <property type="match status" value="1"/>
</dbReference>
<evidence type="ECO:0000256" key="1">
    <source>
        <dbReference type="PROSITE-ProRule" id="PRU10141"/>
    </source>
</evidence>
<keyword evidence="1" id="KW-0067">ATP-binding</keyword>
<dbReference type="OrthoDB" id="437889at2759"/>
<gene>
    <name evidence="4" type="ORF">EZS28_024390</name>
</gene>
<dbReference type="Pfam" id="PF00620">
    <property type="entry name" value="RhoGAP"/>
    <property type="match status" value="1"/>
</dbReference>
<evidence type="ECO:0000259" key="3">
    <source>
        <dbReference type="PROSITE" id="PS51016"/>
    </source>
</evidence>
<dbReference type="InterPro" id="IPR008936">
    <property type="entry name" value="Rho_GTPase_activation_prot"/>
</dbReference>
<dbReference type="Gene3D" id="1.25.40.530">
    <property type="entry name" value="MyTH4 domain"/>
    <property type="match status" value="1"/>
</dbReference>
<keyword evidence="1" id="KW-0547">Nucleotide-binding</keyword>
<dbReference type="GO" id="GO:0007165">
    <property type="term" value="P:signal transduction"/>
    <property type="evidence" value="ECO:0007669"/>
    <property type="project" value="InterPro"/>
</dbReference>
<sequence length="748" mass="85580">MEQERQLLQEQRFQVIQHLGSGGFGNVQIVHREDLGIVAAKVIKEEEFDFNEWKVGRLLSKNQRISASNALNHQFFNSQRALNDVSEEAKHLAQIALSAQQQGNQNKSINLISQYSDEHIQGNIRKEFSPLLISTPNALESLVLINFDDILTYQGSKNGKNVGLIPLDSKEKSKEDEIKKQAKLKIIAQQIIDVGIRHEQIRNEIFCQLVKQTTVGNEILKVLQPDLLEEAIRRGWQLILICCEQFAPRFDFQNFLLSHIDKALDSEHIQEYGTASILKKEISTFAVYSLNKILSTITFGGIQKEVDENKISDIQKITKLRRVYDCSLIDIMIRQSRQPTPEKQFLVPTALLFLINKIIQTGGLKAEYIFRKPASKEEEVNSIAILNAGDLYNPYFSQTLTSPHSYAAILKKWFKRLQDPIIPYAMYEYAHSTVQATQTPSSDTKDASHKVMTPSQFVSTQIPLANLLTLKCLIRFLKKVYSEENVKLNKMTVTELAQVFTPTLFRQKTEDSFVLAQNFPHEIQFIKTIFLELSDLSKDEEDKIAYAEKWTTQTYKCLWDEIGSGKVLNLERNFLQMAFLGQSGQAGLQASYNPGISQTQPAESNWTVPSTVILPGIFSNKIKSSQSDENKWIIPESYYKMLEESYSMDFSMLQALCPVYISGRDLEGRRIIVINCALLKKNIEKQVLLHYWINKVDPIKFEPYVVVLNCVDLSENGDLPLLWNLSLYRSLPYAYKKNLKRILSIKPT</sequence>
<evidence type="ECO:0000259" key="2">
    <source>
        <dbReference type="PROSITE" id="PS50238"/>
    </source>
</evidence>
<dbReference type="Gene3D" id="3.40.525.10">
    <property type="entry name" value="CRAL-TRIO lipid binding domain"/>
    <property type="match status" value="1"/>
</dbReference>
<dbReference type="Proteomes" id="UP000324800">
    <property type="component" value="Unassembled WGS sequence"/>
</dbReference>
<dbReference type="SUPFAM" id="SSF48350">
    <property type="entry name" value="GTPase activation domain, GAP"/>
    <property type="match status" value="1"/>
</dbReference>
<feature type="domain" description="MyTH4" evidence="3">
    <location>
        <begin position="115"/>
        <end position="315"/>
    </location>
</feature>
<dbReference type="InterPro" id="IPR000198">
    <property type="entry name" value="RhoGAP_dom"/>
</dbReference>
<dbReference type="AlphaFoldDB" id="A0A5J4VC37"/>
<dbReference type="GO" id="GO:0005737">
    <property type="term" value="C:cytoplasm"/>
    <property type="evidence" value="ECO:0007669"/>
    <property type="project" value="TreeGrafter"/>
</dbReference>
<feature type="domain" description="Rho-GAP" evidence="2">
    <location>
        <begin position="326"/>
        <end position="537"/>
    </location>
</feature>
<dbReference type="GO" id="GO:0005524">
    <property type="term" value="F:ATP binding"/>
    <property type="evidence" value="ECO:0007669"/>
    <property type="project" value="UniProtKB-UniRule"/>
</dbReference>
<dbReference type="PROSITE" id="PS50238">
    <property type="entry name" value="RHOGAP"/>
    <property type="match status" value="1"/>
</dbReference>
<feature type="binding site" evidence="1">
    <location>
        <position position="41"/>
    </location>
    <ligand>
        <name>ATP</name>
        <dbReference type="ChEBI" id="CHEBI:30616"/>
    </ligand>
</feature>
<dbReference type="PANTHER" id="PTHR45876:SF8">
    <property type="entry name" value="FI04035P"/>
    <property type="match status" value="1"/>
</dbReference>
<organism evidence="4 5">
    <name type="scientific">Streblomastix strix</name>
    <dbReference type="NCBI Taxonomy" id="222440"/>
    <lineage>
        <taxon>Eukaryota</taxon>
        <taxon>Metamonada</taxon>
        <taxon>Preaxostyla</taxon>
        <taxon>Oxymonadida</taxon>
        <taxon>Streblomastigidae</taxon>
        <taxon>Streblomastix</taxon>
    </lineage>
</organism>
<protein>
    <submittedName>
        <fullName evidence="4">Putative rho GTPase-activating protein 39</fullName>
    </submittedName>
</protein>
<reference evidence="4 5" key="1">
    <citation type="submission" date="2019-03" db="EMBL/GenBank/DDBJ databases">
        <title>Single cell metagenomics reveals metabolic interactions within the superorganism composed of flagellate Streblomastix strix and complex community of Bacteroidetes bacteria on its surface.</title>
        <authorList>
            <person name="Treitli S.C."/>
            <person name="Kolisko M."/>
            <person name="Husnik F."/>
            <person name="Keeling P."/>
            <person name="Hampl V."/>
        </authorList>
    </citation>
    <scope>NUCLEOTIDE SEQUENCE [LARGE SCALE GENOMIC DNA]</scope>
    <source>
        <strain evidence="4">ST1C</strain>
    </source>
</reference>
<feature type="non-terminal residue" evidence="4">
    <location>
        <position position="748"/>
    </location>
</feature>
<dbReference type="Gene3D" id="1.10.555.10">
    <property type="entry name" value="Rho GTPase activation protein"/>
    <property type="match status" value="1"/>
</dbReference>
<dbReference type="Pfam" id="PF13716">
    <property type="entry name" value="CRAL_TRIO_2"/>
    <property type="match status" value="1"/>
</dbReference>
<dbReference type="GO" id="GO:0005856">
    <property type="term" value="C:cytoskeleton"/>
    <property type="evidence" value="ECO:0007669"/>
    <property type="project" value="InterPro"/>
</dbReference>
<dbReference type="PROSITE" id="PS00107">
    <property type="entry name" value="PROTEIN_KINASE_ATP"/>
    <property type="match status" value="1"/>
</dbReference>
<dbReference type="Pfam" id="PF00784">
    <property type="entry name" value="MyTH4"/>
    <property type="match status" value="1"/>
</dbReference>
<comment type="caution">
    <text evidence="4">The sequence shown here is derived from an EMBL/GenBank/DDBJ whole genome shotgun (WGS) entry which is preliminary data.</text>
</comment>
<dbReference type="InterPro" id="IPR001251">
    <property type="entry name" value="CRAL-TRIO_dom"/>
</dbReference>
<dbReference type="PANTHER" id="PTHR45876">
    <property type="entry name" value="FI04035P"/>
    <property type="match status" value="1"/>
</dbReference>
<dbReference type="InterPro" id="IPR038185">
    <property type="entry name" value="MyTH4_dom_sf"/>
</dbReference>
<evidence type="ECO:0000313" key="4">
    <source>
        <dbReference type="EMBL" id="KAA6380083.1"/>
    </source>
</evidence>
<name>A0A5J4VC37_9EUKA</name>
<dbReference type="GO" id="GO:0005096">
    <property type="term" value="F:GTPase activator activity"/>
    <property type="evidence" value="ECO:0007669"/>
    <property type="project" value="TreeGrafter"/>
</dbReference>
<dbReference type="SMART" id="SM00324">
    <property type="entry name" value="RhoGAP"/>
    <property type="match status" value="1"/>
</dbReference>
<dbReference type="PROSITE" id="PS51016">
    <property type="entry name" value="MYTH4"/>
    <property type="match status" value="1"/>
</dbReference>
<accession>A0A5J4VC37</accession>
<proteinExistence type="predicted"/>
<dbReference type="EMBL" id="SNRW01008107">
    <property type="protein sequence ID" value="KAA6380083.1"/>
    <property type="molecule type" value="Genomic_DNA"/>
</dbReference>
<evidence type="ECO:0000313" key="5">
    <source>
        <dbReference type="Proteomes" id="UP000324800"/>
    </source>
</evidence>